<sequence length="120" mass="12722">MPSGAAPMTVPTTAASACGSAMRMRALNAARPVAASRARMPSSRRVGTTRGPRTSAKRIAAATAYRTACPVMCGKSTINWLRETALPTIAIPKTQSRAPSRMYPTLGPLWPHQQGHHNAI</sequence>
<evidence type="ECO:0000256" key="1">
    <source>
        <dbReference type="SAM" id="MobiDB-lite"/>
    </source>
</evidence>
<name>A0ABQ5QVW0_9ACTN</name>
<reference evidence="2" key="1">
    <citation type="submission" date="2022-12" db="EMBL/GenBank/DDBJ databases">
        <title>New Phytohabitans aurantiacus sp. RD004123 nov., an actinomycete isolated from soil.</title>
        <authorList>
            <person name="Triningsih D.W."/>
            <person name="Harunari E."/>
            <person name="Igarashi Y."/>
        </authorList>
    </citation>
    <scope>NUCLEOTIDE SEQUENCE</scope>
    <source>
        <strain evidence="2">RD004123</strain>
    </source>
</reference>
<accession>A0ABQ5QVW0</accession>
<proteinExistence type="predicted"/>
<keyword evidence="3" id="KW-1185">Reference proteome</keyword>
<protein>
    <submittedName>
        <fullName evidence="2">Uncharacterized protein</fullName>
    </submittedName>
</protein>
<gene>
    <name evidence="2" type="ORF">Pa4123_36770</name>
</gene>
<comment type="caution">
    <text evidence="2">The sequence shown here is derived from an EMBL/GenBank/DDBJ whole genome shotgun (WGS) entry which is preliminary data.</text>
</comment>
<organism evidence="2 3">
    <name type="scientific">Phytohabitans aurantiacus</name>
    <dbReference type="NCBI Taxonomy" id="3016789"/>
    <lineage>
        <taxon>Bacteria</taxon>
        <taxon>Bacillati</taxon>
        <taxon>Actinomycetota</taxon>
        <taxon>Actinomycetes</taxon>
        <taxon>Micromonosporales</taxon>
        <taxon>Micromonosporaceae</taxon>
    </lineage>
</organism>
<feature type="compositionally biased region" description="Low complexity" evidence="1">
    <location>
        <begin position="32"/>
        <end position="46"/>
    </location>
</feature>
<evidence type="ECO:0000313" key="2">
    <source>
        <dbReference type="EMBL" id="GLH98402.1"/>
    </source>
</evidence>
<evidence type="ECO:0000313" key="3">
    <source>
        <dbReference type="Proteomes" id="UP001144280"/>
    </source>
</evidence>
<feature type="region of interest" description="Disordered" evidence="1">
    <location>
        <begin position="32"/>
        <end position="57"/>
    </location>
</feature>
<dbReference type="Proteomes" id="UP001144280">
    <property type="component" value="Unassembled WGS sequence"/>
</dbReference>
<dbReference type="EMBL" id="BSDI01000016">
    <property type="protein sequence ID" value="GLH98402.1"/>
    <property type="molecule type" value="Genomic_DNA"/>
</dbReference>